<organism evidence="4 5">
    <name type="scientific">Pythium oligandrum</name>
    <name type="common">Mycoparasitic fungus</name>
    <dbReference type="NCBI Taxonomy" id="41045"/>
    <lineage>
        <taxon>Eukaryota</taxon>
        <taxon>Sar</taxon>
        <taxon>Stramenopiles</taxon>
        <taxon>Oomycota</taxon>
        <taxon>Peronosporomycetes</taxon>
        <taxon>Pythiales</taxon>
        <taxon>Pythiaceae</taxon>
        <taxon>Pythium</taxon>
    </lineage>
</organism>
<sequence>MQIESRGPAIRSVMRFLRWLFGPQGFFGIKGPHFRALFLSQQLVLVVFRAYQASQLSASVPHVLTVWSYSALVVAHCWSFLVIRRLCNHSPGLVRLCFVLSDACLGIITTIIFPAILATKYVKAYDSKLTNFPIHLNQDAVFSATMVVELHRILVASWTDLFVRIVMSISILISLGDAKVLIEKVDARSASDTSPHLEDIAESAVVPESKRPITLVLKLVIFAVGATILAFQLKAQQKSHNHSCVLPVHPWGTGRPGCALIRLNCTLEGIQGSKDEVTTILTAYSPDSVQVLELLSCPALRIPSYIQSFGHLMRIYMKKSHLVEWDVDAALTRAYHPRLSTLQIQDSQLPNGLIPPGLMDPDFPPNLRIISLLALNLVDLPLAVAAAWPPGTVLRLESMNLTQIPPVLFRMALYYLSLENTALTEIPVELFYTPVLMYLNLKAAQIEVDTEKGAKTPTMELVRVVTSQFCRLRRLFPPECFTLRSVEADEEEMFHVLKKPPLVDNEAERLYDLLEYGVAECIDRCCLRRMVLRVHDGKSHEVGEELELAIEVDGNKPSQSKNSVEIREISRKQRLLLQTLAPLPPRASFTVRLELIPERLPYPSWIPAFFTKAPSESTTQTQRPGNHQRQLIALSVSRFRTDDCHGNMVLRSAYDALEELHTQSSAASLVQFDPVFTVADRNERRHASPLHEKRRNAKLTQHKKQKVARIGSPRAPVVASLLQGHAPMSVAMTPIISVARPSVSNVLKEEAHDKQKLSSVSTVVASTPIHQGPTVFKTECG</sequence>
<evidence type="ECO:0000313" key="4">
    <source>
        <dbReference type="EMBL" id="TMW60313.1"/>
    </source>
</evidence>
<keyword evidence="5" id="KW-1185">Reference proteome</keyword>
<keyword evidence="2" id="KW-0472">Membrane</keyword>
<reference evidence="4" key="1">
    <citation type="submission" date="2019-03" db="EMBL/GenBank/DDBJ databases">
        <title>Long read genome sequence of the mycoparasitic Pythium oligandrum ATCC 38472 isolated from sugarbeet rhizosphere.</title>
        <authorList>
            <person name="Gaulin E."/>
        </authorList>
    </citation>
    <scope>NUCLEOTIDE SEQUENCE</scope>
    <source>
        <strain evidence="4">ATCC 38472_TT</strain>
    </source>
</reference>
<feature type="region of interest" description="Disordered" evidence="1">
    <location>
        <begin position="683"/>
        <end position="710"/>
    </location>
</feature>
<dbReference type="EMBL" id="SPLM01000108">
    <property type="protein sequence ID" value="TMW60313.1"/>
    <property type="molecule type" value="Genomic_DNA"/>
</dbReference>
<dbReference type="SUPFAM" id="SSF56019">
    <property type="entry name" value="The spindle assembly checkpoint protein mad2"/>
    <property type="match status" value="1"/>
</dbReference>
<feature type="compositionally biased region" description="Basic residues" evidence="1">
    <location>
        <begin position="692"/>
        <end position="707"/>
    </location>
</feature>
<dbReference type="Gene3D" id="3.30.900.10">
    <property type="entry name" value="HORMA domain"/>
    <property type="match status" value="1"/>
</dbReference>
<dbReference type="OrthoDB" id="79704at2759"/>
<dbReference type="InterPro" id="IPR036570">
    <property type="entry name" value="HORMA_dom_sf"/>
</dbReference>
<keyword evidence="2" id="KW-1133">Transmembrane helix</keyword>
<comment type="caution">
    <text evidence="4">The sequence shown here is derived from an EMBL/GenBank/DDBJ whole genome shotgun (WGS) entry which is preliminary data.</text>
</comment>
<proteinExistence type="predicted"/>
<keyword evidence="2" id="KW-0812">Transmembrane</keyword>
<dbReference type="SUPFAM" id="SSF52058">
    <property type="entry name" value="L domain-like"/>
    <property type="match status" value="1"/>
</dbReference>
<dbReference type="AlphaFoldDB" id="A0A8K1FJ21"/>
<feature type="domain" description="HORMA" evidence="3">
    <location>
        <begin position="452"/>
        <end position="633"/>
    </location>
</feature>
<evidence type="ECO:0000256" key="1">
    <source>
        <dbReference type="SAM" id="MobiDB-lite"/>
    </source>
</evidence>
<dbReference type="InterPro" id="IPR003511">
    <property type="entry name" value="HORMA_dom"/>
</dbReference>
<protein>
    <recommendedName>
        <fullName evidence="3">HORMA domain-containing protein</fullName>
    </recommendedName>
</protein>
<evidence type="ECO:0000313" key="5">
    <source>
        <dbReference type="Proteomes" id="UP000794436"/>
    </source>
</evidence>
<feature type="transmembrane region" description="Helical" evidence="2">
    <location>
        <begin position="62"/>
        <end position="81"/>
    </location>
</feature>
<gene>
    <name evidence="4" type="ORF">Poli38472_000355</name>
</gene>
<dbReference type="PROSITE" id="PS50815">
    <property type="entry name" value="HORMA"/>
    <property type="match status" value="1"/>
</dbReference>
<name>A0A8K1FJ21_PYTOL</name>
<evidence type="ECO:0000259" key="3">
    <source>
        <dbReference type="PROSITE" id="PS50815"/>
    </source>
</evidence>
<accession>A0A8K1FJ21</accession>
<dbReference type="InterPro" id="IPR032675">
    <property type="entry name" value="LRR_dom_sf"/>
</dbReference>
<feature type="transmembrane region" description="Helical" evidence="2">
    <location>
        <begin position="93"/>
        <end position="117"/>
    </location>
</feature>
<dbReference type="Gene3D" id="3.80.10.10">
    <property type="entry name" value="Ribonuclease Inhibitor"/>
    <property type="match status" value="1"/>
</dbReference>
<dbReference type="Proteomes" id="UP000794436">
    <property type="component" value="Unassembled WGS sequence"/>
</dbReference>
<dbReference type="Pfam" id="PF02301">
    <property type="entry name" value="HORMA"/>
    <property type="match status" value="1"/>
</dbReference>
<evidence type="ECO:0000256" key="2">
    <source>
        <dbReference type="SAM" id="Phobius"/>
    </source>
</evidence>